<dbReference type="InterPro" id="IPR006703">
    <property type="entry name" value="G_AIG1"/>
</dbReference>
<dbReference type="EMBL" id="JARQWQ010000029">
    <property type="protein sequence ID" value="KAK2562401.1"/>
    <property type="molecule type" value="Genomic_DNA"/>
</dbReference>
<keyword evidence="5" id="KW-1185">Reference proteome</keyword>
<feature type="domain" description="AIG1-type G" evidence="3">
    <location>
        <begin position="28"/>
        <end position="126"/>
    </location>
</feature>
<protein>
    <recommendedName>
        <fullName evidence="3">AIG1-type G domain-containing protein</fullName>
    </recommendedName>
</protein>
<dbReference type="Pfam" id="PF04548">
    <property type="entry name" value="AIG1"/>
    <property type="match status" value="1"/>
</dbReference>
<proteinExistence type="inferred from homology"/>
<accession>A0AAD9QK57</accession>
<evidence type="ECO:0000313" key="5">
    <source>
        <dbReference type="Proteomes" id="UP001249851"/>
    </source>
</evidence>
<evidence type="ECO:0000313" key="4">
    <source>
        <dbReference type="EMBL" id="KAK2562401.1"/>
    </source>
</evidence>
<name>A0AAD9QK57_ACRCE</name>
<keyword evidence="2" id="KW-0547">Nucleotide-binding</keyword>
<dbReference type="Proteomes" id="UP001249851">
    <property type="component" value="Unassembled WGS sequence"/>
</dbReference>
<dbReference type="GO" id="GO:0005525">
    <property type="term" value="F:GTP binding"/>
    <property type="evidence" value="ECO:0007669"/>
    <property type="project" value="InterPro"/>
</dbReference>
<dbReference type="SUPFAM" id="SSF52540">
    <property type="entry name" value="P-loop containing nucleoside triphosphate hydrolases"/>
    <property type="match status" value="1"/>
</dbReference>
<organism evidence="4 5">
    <name type="scientific">Acropora cervicornis</name>
    <name type="common">Staghorn coral</name>
    <dbReference type="NCBI Taxonomy" id="6130"/>
    <lineage>
        <taxon>Eukaryota</taxon>
        <taxon>Metazoa</taxon>
        <taxon>Cnidaria</taxon>
        <taxon>Anthozoa</taxon>
        <taxon>Hexacorallia</taxon>
        <taxon>Scleractinia</taxon>
        <taxon>Astrocoeniina</taxon>
        <taxon>Acroporidae</taxon>
        <taxon>Acropora</taxon>
    </lineage>
</organism>
<evidence type="ECO:0000259" key="3">
    <source>
        <dbReference type="Pfam" id="PF04548"/>
    </source>
</evidence>
<dbReference type="AlphaFoldDB" id="A0AAD9QK57"/>
<reference evidence="4" key="2">
    <citation type="journal article" date="2023" name="Science">
        <title>Genomic signatures of disease resistance in endangered staghorn corals.</title>
        <authorList>
            <person name="Vollmer S.V."/>
            <person name="Selwyn J.D."/>
            <person name="Despard B.A."/>
            <person name="Roesel C.L."/>
        </authorList>
    </citation>
    <scope>NUCLEOTIDE SEQUENCE</scope>
    <source>
        <strain evidence="4">K2</strain>
    </source>
</reference>
<dbReference type="PANTHER" id="PTHR32046:SF14">
    <property type="match status" value="1"/>
</dbReference>
<comment type="caution">
    <text evidence="4">The sequence shown here is derived from an EMBL/GenBank/DDBJ whole genome shotgun (WGS) entry which is preliminary data.</text>
</comment>
<comment type="similarity">
    <text evidence="1">Belongs to the TRAFAC class TrmE-Era-EngA-EngB-Septin-like GTPase superfamily. AIG1/Toc34/Toc159-like paraseptin GTPase family. IAN subfamily.</text>
</comment>
<dbReference type="PANTHER" id="PTHR32046">
    <property type="entry name" value="G DOMAIN-CONTAINING PROTEIN"/>
    <property type="match status" value="1"/>
</dbReference>
<evidence type="ECO:0000256" key="2">
    <source>
        <dbReference type="ARBA" id="ARBA00022741"/>
    </source>
</evidence>
<sequence>MIGNQANSRTQFLSCYTLSHKKGFKVPYNLTIVDTPGFGDTRGIEHDKVITEQIRTFFNTKGSAGIDYVDAICFVAQAANPRLTPKQKYVFDRILAMFGKNIKKNILVLFTFSDGQKPQALLAMLEAGILEDGNNFFKFNNSVLFAANSGEDDEGNFDRMFWRMGIKSFEKFFQGLAQMEPKSLFLTKQVLDERAQLEVRLGAFKEKIDLGEMELSRLKKLKGIKDELEAVASIRGCSAGFDHFSGGGIEAVIKQVEDEFNQTNRIVFIFVAELQRGLMKLSQIALKKDPLQQVDYLDLLIESEKSQARPGWQDRVKSLQKTRDAAVQINRLAKPGFDPWERFRENEETRQ</sequence>
<dbReference type="Gene3D" id="3.40.50.300">
    <property type="entry name" value="P-loop containing nucleotide triphosphate hydrolases"/>
    <property type="match status" value="1"/>
</dbReference>
<evidence type="ECO:0000256" key="1">
    <source>
        <dbReference type="ARBA" id="ARBA00008535"/>
    </source>
</evidence>
<dbReference type="InterPro" id="IPR027417">
    <property type="entry name" value="P-loop_NTPase"/>
</dbReference>
<gene>
    <name evidence="4" type="ORF">P5673_014697</name>
</gene>
<dbReference type="CDD" id="cd00882">
    <property type="entry name" value="Ras_like_GTPase"/>
    <property type="match status" value="1"/>
</dbReference>
<reference evidence="4" key="1">
    <citation type="journal article" date="2023" name="G3 (Bethesda)">
        <title>Whole genome assembly and annotation of the endangered Caribbean coral Acropora cervicornis.</title>
        <authorList>
            <person name="Selwyn J.D."/>
            <person name="Vollmer S.V."/>
        </authorList>
    </citation>
    <scope>NUCLEOTIDE SEQUENCE</scope>
    <source>
        <strain evidence="4">K2</strain>
    </source>
</reference>